<sequence length="68" mass="7972">MLIFLNFLFLLNSLLNKKEFHDTCGQSPPIHFKTNEKENVQTGNVETGTVQPFKPIIFQWSFEHLKHV</sequence>
<organism evidence="2">
    <name type="scientific">Anguilla anguilla</name>
    <name type="common">European freshwater eel</name>
    <name type="synonym">Muraena anguilla</name>
    <dbReference type="NCBI Taxonomy" id="7936"/>
    <lineage>
        <taxon>Eukaryota</taxon>
        <taxon>Metazoa</taxon>
        <taxon>Chordata</taxon>
        <taxon>Craniata</taxon>
        <taxon>Vertebrata</taxon>
        <taxon>Euteleostomi</taxon>
        <taxon>Actinopterygii</taxon>
        <taxon>Neopterygii</taxon>
        <taxon>Teleostei</taxon>
        <taxon>Anguilliformes</taxon>
        <taxon>Anguillidae</taxon>
        <taxon>Anguilla</taxon>
    </lineage>
</organism>
<feature type="chain" id="PRO_5002431233" evidence="1">
    <location>
        <begin position="21"/>
        <end position="68"/>
    </location>
</feature>
<evidence type="ECO:0000313" key="2">
    <source>
        <dbReference type="EMBL" id="JAH18187.1"/>
    </source>
</evidence>
<dbReference type="AlphaFoldDB" id="A0A0E9QNX7"/>
<protein>
    <submittedName>
        <fullName evidence="2">Uncharacterized protein</fullName>
    </submittedName>
</protein>
<name>A0A0E9QNX7_ANGAN</name>
<keyword evidence="1" id="KW-0732">Signal</keyword>
<proteinExistence type="predicted"/>
<dbReference type="EMBL" id="GBXM01090390">
    <property type="protein sequence ID" value="JAH18187.1"/>
    <property type="molecule type" value="Transcribed_RNA"/>
</dbReference>
<feature type="signal peptide" evidence="1">
    <location>
        <begin position="1"/>
        <end position="20"/>
    </location>
</feature>
<reference evidence="2" key="1">
    <citation type="submission" date="2014-11" db="EMBL/GenBank/DDBJ databases">
        <authorList>
            <person name="Amaro Gonzalez C."/>
        </authorList>
    </citation>
    <scope>NUCLEOTIDE SEQUENCE</scope>
</reference>
<accession>A0A0E9QNX7</accession>
<reference evidence="2" key="2">
    <citation type="journal article" date="2015" name="Fish Shellfish Immunol.">
        <title>Early steps in the European eel (Anguilla anguilla)-Vibrio vulnificus interaction in the gills: Role of the RtxA13 toxin.</title>
        <authorList>
            <person name="Callol A."/>
            <person name="Pajuelo D."/>
            <person name="Ebbesson L."/>
            <person name="Teles M."/>
            <person name="MacKenzie S."/>
            <person name="Amaro C."/>
        </authorList>
    </citation>
    <scope>NUCLEOTIDE SEQUENCE</scope>
</reference>
<evidence type="ECO:0000256" key="1">
    <source>
        <dbReference type="SAM" id="SignalP"/>
    </source>
</evidence>